<comment type="caution">
    <text evidence="3">The sequence shown here is derived from an EMBL/GenBank/DDBJ whole genome shotgun (WGS) entry which is preliminary data.</text>
</comment>
<dbReference type="EMBL" id="JAGSNF010000010">
    <property type="protein sequence ID" value="MBR7743325.1"/>
    <property type="molecule type" value="Genomic_DNA"/>
</dbReference>
<evidence type="ECO:0000259" key="2">
    <source>
        <dbReference type="PROSITE" id="PS51186"/>
    </source>
</evidence>
<name>A0A941D9J0_9MICO</name>
<dbReference type="InterPro" id="IPR000182">
    <property type="entry name" value="GNAT_dom"/>
</dbReference>
<dbReference type="InterPro" id="IPR016181">
    <property type="entry name" value="Acyl_CoA_acyltransferase"/>
</dbReference>
<protein>
    <recommendedName>
        <fullName evidence="2">N-acetyltransferase domain-containing protein</fullName>
    </recommendedName>
</protein>
<evidence type="ECO:0000313" key="4">
    <source>
        <dbReference type="Proteomes" id="UP000677016"/>
    </source>
</evidence>
<feature type="compositionally biased region" description="Gly residues" evidence="1">
    <location>
        <begin position="187"/>
        <end position="196"/>
    </location>
</feature>
<accession>A0A941D9J0</accession>
<reference evidence="3" key="1">
    <citation type="submission" date="2021-04" db="EMBL/GenBank/DDBJ databases">
        <title>Phycicoccus avicenniae sp. nov., a novel endophytic actinomycetes isolated from branch of Avicennia mariana.</title>
        <authorList>
            <person name="Tuo L."/>
        </authorList>
    </citation>
    <scope>NUCLEOTIDE SEQUENCE</scope>
    <source>
        <strain evidence="3">BSK3Z-2</strain>
    </source>
</reference>
<feature type="region of interest" description="Disordered" evidence="1">
    <location>
        <begin position="165"/>
        <end position="196"/>
    </location>
</feature>
<dbReference type="SUPFAM" id="SSF55729">
    <property type="entry name" value="Acyl-CoA N-acyltransferases (Nat)"/>
    <property type="match status" value="1"/>
</dbReference>
<feature type="domain" description="N-acetyltransferase" evidence="2">
    <location>
        <begin position="22"/>
        <end position="181"/>
    </location>
</feature>
<evidence type="ECO:0000256" key="1">
    <source>
        <dbReference type="SAM" id="MobiDB-lite"/>
    </source>
</evidence>
<dbReference type="AlphaFoldDB" id="A0A941D9J0"/>
<dbReference type="PROSITE" id="PS51186">
    <property type="entry name" value="GNAT"/>
    <property type="match status" value="1"/>
</dbReference>
<feature type="compositionally biased region" description="Basic and acidic residues" evidence="1">
    <location>
        <begin position="165"/>
        <end position="179"/>
    </location>
</feature>
<organism evidence="3 4">
    <name type="scientific">Phycicoccus avicenniae</name>
    <dbReference type="NCBI Taxonomy" id="2828860"/>
    <lineage>
        <taxon>Bacteria</taxon>
        <taxon>Bacillati</taxon>
        <taxon>Actinomycetota</taxon>
        <taxon>Actinomycetes</taxon>
        <taxon>Micrococcales</taxon>
        <taxon>Intrasporangiaceae</taxon>
        <taxon>Phycicoccus</taxon>
    </lineage>
</organism>
<dbReference type="Gene3D" id="3.40.630.30">
    <property type="match status" value="1"/>
</dbReference>
<dbReference type="Proteomes" id="UP000677016">
    <property type="component" value="Unassembled WGS sequence"/>
</dbReference>
<proteinExistence type="predicted"/>
<dbReference type="RefSeq" id="WP_211602585.1">
    <property type="nucleotide sequence ID" value="NZ_JAGSNF010000010.1"/>
</dbReference>
<gene>
    <name evidence="3" type="ORF">KC207_08490</name>
</gene>
<keyword evidence="4" id="KW-1185">Reference proteome</keyword>
<sequence length="196" mass="20531">MSAEGTEATEGTVSTEGIDLRLVVDDADHRVLARLWQLLRHDLATVVRGLPYADGRYSTRGLPTGEDADVAAYLALQPHPATGEAAPVGFVVLDGLVAGPIHIVAAWVSPVVRGGGLGGRMVTAALARHPGPWTVAWQHDNTAAAWFWRRLADDLPGVAGWREERVPVPKPGAPDDHRIVPSADGPGSKGAVGAGL</sequence>
<evidence type="ECO:0000313" key="3">
    <source>
        <dbReference type="EMBL" id="MBR7743325.1"/>
    </source>
</evidence>
<dbReference type="GO" id="GO:0016747">
    <property type="term" value="F:acyltransferase activity, transferring groups other than amino-acyl groups"/>
    <property type="evidence" value="ECO:0007669"/>
    <property type="project" value="InterPro"/>
</dbReference>